<dbReference type="Proteomes" id="UP001501570">
    <property type="component" value="Unassembled WGS sequence"/>
</dbReference>
<accession>A0ABP9RJZ3</accession>
<keyword evidence="2" id="KW-1185">Reference proteome</keyword>
<reference evidence="2" key="1">
    <citation type="journal article" date="2019" name="Int. J. Syst. Evol. Microbiol.">
        <title>The Global Catalogue of Microorganisms (GCM) 10K type strain sequencing project: providing services to taxonomists for standard genome sequencing and annotation.</title>
        <authorList>
            <consortium name="The Broad Institute Genomics Platform"/>
            <consortium name="The Broad Institute Genome Sequencing Center for Infectious Disease"/>
            <person name="Wu L."/>
            <person name="Ma J."/>
        </authorList>
    </citation>
    <scope>NUCLEOTIDE SEQUENCE [LARGE SCALE GENOMIC DNA]</scope>
    <source>
        <strain evidence="2">JCM 18304</strain>
    </source>
</reference>
<organism evidence="1 2">
    <name type="scientific">Rugosimonospora acidiphila</name>
    <dbReference type="NCBI Taxonomy" id="556531"/>
    <lineage>
        <taxon>Bacteria</taxon>
        <taxon>Bacillati</taxon>
        <taxon>Actinomycetota</taxon>
        <taxon>Actinomycetes</taxon>
        <taxon>Micromonosporales</taxon>
        <taxon>Micromonosporaceae</taxon>
        <taxon>Rugosimonospora</taxon>
    </lineage>
</organism>
<evidence type="ECO:0000313" key="1">
    <source>
        <dbReference type="EMBL" id="GAA5179224.1"/>
    </source>
</evidence>
<dbReference type="EMBL" id="BAABJQ010000002">
    <property type="protein sequence ID" value="GAA5179224.1"/>
    <property type="molecule type" value="Genomic_DNA"/>
</dbReference>
<name>A0ABP9RJZ3_9ACTN</name>
<evidence type="ECO:0000313" key="2">
    <source>
        <dbReference type="Proteomes" id="UP001501570"/>
    </source>
</evidence>
<proteinExistence type="predicted"/>
<protein>
    <submittedName>
        <fullName evidence="1">Uncharacterized protein</fullName>
    </submittedName>
</protein>
<gene>
    <name evidence="1" type="ORF">GCM10023322_08560</name>
</gene>
<comment type="caution">
    <text evidence="1">The sequence shown here is derived from an EMBL/GenBank/DDBJ whole genome shotgun (WGS) entry which is preliminary data.</text>
</comment>
<sequence length="103" mass="10669">MPRLLGTPATAALPAIVSATDGLGVARWSAGLAALSGKVEVPWRVAGGSLTLRLPQLPWSPSTSTPSPPCGSTAAHQRAEARAAGHGWHDYGYGFTRLDGRPR</sequence>